<dbReference type="InterPro" id="IPR036779">
    <property type="entry name" value="LysM_dom_sf"/>
</dbReference>
<dbReference type="Proteomes" id="UP000441455">
    <property type="component" value="Unassembled WGS sequence"/>
</dbReference>
<dbReference type="AlphaFoldDB" id="A0A6N7W2M8"/>
<proteinExistence type="predicted"/>
<dbReference type="OrthoDB" id="9794294at2"/>
<dbReference type="PROSITE" id="PS51782">
    <property type="entry name" value="LYSM"/>
    <property type="match status" value="1"/>
</dbReference>
<evidence type="ECO:0000313" key="3">
    <source>
        <dbReference type="Proteomes" id="UP000441455"/>
    </source>
</evidence>
<feature type="domain" description="LysM" evidence="1">
    <location>
        <begin position="33"/>
        <end position="84"/>
    </location>
</feature>
<dbReference type="SMART" id="SM00257">
    <property type="entry name" value="LysM"/>
    <property type="match status" value="1"/>
</dbReference>
<dbReference type="SUPFAM" id="SSF54106">
    <property type="entry name" value="LysM domain"/>
    <property type="match status" value="1"/>
</dbReference>
<dbReference type="RefSeq" id="WP_154488456.1">
    <property type="nucleotide sequence ID" value="NZ_VULN01000012.1"/>
</dbReference>
<gene>
    <name evidence="2" type="ORF">FX155_08820</name>
</gene>
<protein>
    <submittedName>
        <fullName evidence="2">LysM peptidoglycan-binding domain-containing protein</fullName>
    </submittedName>
</protein>
<reference evidence="2 3" key="1">
    <citation type="submission" date="2019-08" db="EMBL/GenBank/DDBJ databases">
        <title>In-depth cultivation of the pig gut microbiome towards novel bacterial diversity and tailored functional studies.</title>
        <authorList>
            <person name="Wylensek D."/>
            <person name="Hitch T.C.A."/>
            <person name="Clavel T."/>
        </authorList>
    </citation>
    <scope>NUCLEOTIDE SEQUENCE [LARGE SCALE GENOMIC DNA]</scope>
    <source>
        <strain evidence="2 3">WCA-389-WT-5B</strain>
    </source>
</reference>
<dbReference type="Pfam" id="PF01476">
    <property type="entry name" value="LysM"/>
    <property type="match status" value="1"/>
</dbReference>
<dbReference type="EMBL" id="VULN01000012">
    <property type="protein sequence ID" value="MSS82692.1"/>
    <property type="molecule type" value="Genomic_DNA"/>
</dbReference>
<comment type="caution">
    <text evidence="2">The sequence shown here is derived from an EMBL/GenBank/DDBJ whole genome shotgun (WGS) entry which is preliminary data.</text>
</comment>
<evidence type="ECO:0000313" key="2">
    <source>
        <dbReference type="EMBL" id="MSS82692.1"/>
    </source>
</evidence>
<organism evidence="2 3">
    <name type="scientific">Acidaminococcus fermentans</name>
    <dbReference type="NCBI Taxonomy" id="905"/>
    <lineage>
        <taxon>Bacteria</taxon>
        <taxon>Bacillati</taxon>
        <taxon>Bacillota</taxon>
        <taxon>Negativicutes</taxon>
        <taxon>Acidaminococcales</taxon>
        <taxon>Acidaminococcaceae</taxon>
        <taxon>Acidaminococcus</taxon>
    </lineage>
</organism>
<evidence type="ECO:0000259" key="1">
    <source>
        <dbReference type="PROSITE" id="PS51782"/>
    </source>
</evidence>
<sequence length="98" mass="11070">MKKLLLGLVLVLLGVSSRGVLEMEAVPTSYHTEQVVVMRGDSLWGIARKYTHPEEDVREVIDRIAKANHLDLRQAIQPGQKLVVPVKQDKREKMVASR</sequence>
<accession>A0A6N7W2M8</accession>
<dbReference type="InterPro" id="IPR018392">
    <property type="entry name" value="LysM"/>
</dbReference>
<dbReference type="CDD" id="cd00118">
    <property type="entry name" value="LysM"/>
    <property type="match status" value="1"/>
</dbReference>
<name>A0A6N7W2M8_ACIFE</name>
<dbReference type="Gene3D" id="3.10.350.10">
    <property type="entry name" value="LysM domain"/>
    <property type="match status" value="1"/>
</dbReference>